<feature type="domain" description="Endoribonuclease YicC-like N-terminal" evidence="6">
    <location>
        <begin position="2"/>
        <end position="156"/>
    </location>
</feature>
<dbReference type="RefSeq" id="WP_137742813.1">
    <property type="nucleotide sequence ID" value="NZ_BORC01000002.1"/>
</dbReference>
<evidence type="ECO:0000256" key="2">
    <source>
        <dbReference type="ARBA" id="ARBA00022722"/>
    </source>
</evidence>
<organism evidence="8 9">
    <name type="scientific">Robertmurraya siralis</name>
    <dbReference type="NCBI Taxonomy" id="77777"/>
    <lineage>
        <taxon>Bacteria</taxon>
        <taxon>Bacillati</taxon>
        <taxon>Bacillota</taxon>
        <taxon>Bacilli</taxon>
        <taxon>Bacillales</taxon>
        <taxon>Bacillaceae</taxon>
        <taxon>Robertmurraya</taxon>
    </lineage>
</organism>
<dbReference type="AlphaFoldDB" id="A0A919WGS0"/>
<evidence type="ECO:0000256" key="1">
    <source>
        <dbReference type="ARBA" id="ARBA00001968"/>
    </source>
</evidence>
<accession>A0A919WGS0</accession>
<protein>
    <recommendedName>
        <fullName evidence="10">YicC family protein</fullName>
    </recommendedName>
</protein>
<reference evidence="8" key="1">
    <citation type="submission" date="2021-03" db="EMBL/GenBank/DDBJ databases">
        <title>Antimicrobial resistance genes in bacteria isolated from Japanese honey, and their potential for conferring macrolide and lincosamide resistance in the American foulbrood pathogen Paenibacillus larvae.</title>
        <authorList>
            <person name="Okamoto M."/>
            <person name="Kumagai M."/>
            <person name="Kanamori H."/>
            <person name="Takamatsu D."/>
        </authorList>
    </citation>
    <scope>NUCLEOTIDE SEQUENCE</scope>
    <source>
        <strain evidence="8">J27TS8</strain>
    </source>
</reference>
<dbReference type="PANTHER" id="PTHR30636:SF3">
    <property type="entry name" value="UPF0701 PROTEIN YICC"/>
    <property type="match status" value="1"/>
</dbReference>
<evidence type="ECO:0000259" key="6">
    <source>
        <dbReference type="Pfam" id="PF03755"/>
    </source>
</evidence>
<dbReference type="Proteomes" id="UP000682111">
    <property type="component" value="Unassembled WGS sequence"/>
</dbReference>
<comment type="similarity">
    <text evidence="5">Belongs to the YicC/YloC family.</text>
</comment>
<name>A0A919WGS0_9BACI</name>
<comment type="cofactor">
    <cofactor evidence="1">
        <name>a divalent metal cation</name>
        <dbReference type="ChEBI" id="CHEBI:60240"/>
    </cofactor>
</comment>
<keyword evidence="3" id="KW-0255">Endonuclease</keyword>
<evidence type="ECO:0000313" key="9">
    <source>
        <dbReference type="Proteomes" id="UP000682111"/>
    </source>
</evidence>
<evidence type="ECO:0000256" key="5">
    <source>
        <dbReference type="ARBA" id="ARBA00035648"/>
    </source>
</evidence>
<proteinExistence type="inferred from homology"/>
<comment type="caution">
    <text evidence="8">The sequence shown here is derived from an EMBL/GenBank/DDBJ whole genome shotgun (WGS) entry which is preliminary data.</text>
</comment>
<keyword evidence="4" id="KW-0378">Hydrolase</keyword>
<dbReference type="PANTHER" id="PTHR30636">
    <property type="entry name" value="UPF0701 PROTEIN YICC"/>
    <property type="match status" value="1"/>
</dbReference>
<evidence type="ECO:0008006" key="10">
    <source>
        <dbReference type="Google" id="ProtNLM"/>
    </source>
</evidence>
<dbReference type="OrthoDB" id="9771229at2"/>
<evidence type="ECO:0000256" key="3">
    <source>
        <dbReference type="ARBA" id="ARBA00022759"/>
    </source>
</evidence>
<dbReference type="InterPro" id="IPR013527">
    <property type="entry name" value="YicC-like_N"/>
</dbReference>
<gene>
    <name evidence="8" type="ORF">J27TS8_14650</name>
</gene>
<evidence type="ECO:0000313" key="8">
    <source>
        <dbReference type="EMBL" id="GIN61472.1"/>
    </source>
</evidence>
<dbReference type="InterPro" id="IPR005229">
    <property type="entry name" value="YicC/YloC-like"/>
</dbReference>
<dbReference type="Pfam" id="PF08340">
    <property type="entry name" value="YicC-like_C"/>
    <property type="match status" value="1"/>
</dbReference>
<evidence type="ECO:0000256" key="4">
    <source>
        <dbReference type="ARBA" id="ARBA00022801"/>
    </source>
</evidence>
<dbReference type="NCBIfam" id="TIGR00255">
    <property type="entry name" value="YicC/YloC family endoribonuclease"/>
    <property type="match status" value="1"/>
</dbReference>
<dbReference type="Pfam" id="PF03755">
    <property type="entry name" value="YicC-like_N"/>
    <property type="match status" value="1"/>
</dbReference>
<keyword evidence="2" id="KW-0540">Nuclease</keyword>
<dbReference type="EMBL" id="BORC01000002">
    <property type="protein sequence ID" value="GIN61472.1"/>
    <property type="molecule type" value="Genomic_DNA"/>
</dbReference>
<dbReference type="GO" id="GO:0016787">
    <property type="term" value="F:hydrolase activity"/>
    <property type="evidence" value="ECO:0007669"/>
    <property type="project" value="UniProtKB-KW"/>
</dbReference>
<feature type="domain" description="Endoribonuclease YicC-like C-terminal" evidence="7">
    <location>
        <begin position="174"/>
        <end position="291"/>
    </location>
</feature>
<dbReference type="InterPro" id="IPR013551">
    <property type="entry name" value="YicC-like_C"/>
</dbReference>
<dbReference type="GO" id="GO:0004521">
    <property type="term" value="F:RNA endonuclease activity"/>
    <property type="evidence" value="ECO:0007669"/>
    <property type="project" value="InterPro"/>
</dbReference>
<sequence>MIVSMTGFGRSKAELETCSVTVEIKAVNHRFLEFNIRMPRQLHVIEDKIKKKIAEHVTRGRIEVFVTVEGTGHLSSNVVIDWPLLEKYVQSIKAIQSKFKLEDSFSLRDLLLREDLISIEEGHEGNPELEQLVLDAIENAAVQLKQMRIVEGKVLEDDIHNQLNILSEKTTLLKKYAPQVVQLYRERLHKRMEEFTNGVIDEDRMVNEIAIFADKADINEELTRLASHISQFLKIMSLAEPVGRKLDFLLQEMNREVNTIGSKGNDSSIAREVVEMKSLLEKMKEQVQNIE</sequence>
<keyword evidence="9" id="KW-1185">Reference proteome</keyword>
<evidence type="ECO:0000259" key="7">
    <source>
        <dbReference type="Pfam" id="PF08340"/>
    </source>
</evidence>